<protein>
    <submittedName>
        <fullName evidence="1">Uncharacterized protein</fullName>
    </submittedName>
</protein>
<name>A0A0C3G9L8_PILCF</name>
<gene>
    <name evidence="1" type="ORF">PILCRDRAFT_772147</name>
</gene>
<dbReference type="InParanoid" id="A0A0C3G9L8"/>
<reference evidence="2" key="2">
    <citation type="submission" date="2015-01" db="EMBL/GenBank/DDBJ databases">
        <title>Evolutionary Origins and Diversification of the Mycorrhizal Mutualists.</title>
        <authorList>
            <consortium name="DOE Joint Genome Institute"/>
            <consortium name="Mycorrhizal Genomics Consortium"/>
            <person name="Kohler A."/>
            <person name="Kuo A."/>
            <person name="Nagy L.G."/>
            <person name="Floudas D."/>
            <person name="Copeland A."/>
            <person name="Barry K.W."/>
            <person name="Cichocki N."/>
            <person name="Veneault-Fourrey C."/>
            <person name="LaButti K."/>
            <person name="Lindquist E.A."/>
            <person name="Lipzen A."/>
            <person name="Lundell T."/>
            <person name="Morin E."/>
            <person name="Murat C."/>
            <person name="Riley R."/>
            <person name="Ohm R."/>
            <person name="Sun H."/>
            <person name="Tunlid A."/>
            <person name="Henrissat B."/>
            <person name="Grigoriev I.V."/>
            <person name="Hibbett D.S."/>
            <person name="Martin F."/>
        </authorList>
    </citation>
    <scope>NUCLEOTIDE SEQUENCE [LARGE SCALE GENOMIC DNA]</scope>
    <source>
        <strain evidence="2">F 1598</strain>
    </source>
</reference>
<dbReference type="OrthoDB" id="3365698at2759"/>
<sequence length="586" mass="66429">MPLNYTKARDTYRRISQATQPYHRDPIGQFVLYAAVMPQIAIQIRPTRGVDYVGGTSTACYRSIAPHPVLHHDFHPPKCRIKILEMRQTTILRSIFELCVVRAYFGATKHAKELLKLTHVCRWWRELALACPRLWCNIEICHPRLAEEFLNRRGTMGPIVFVSSPGDRLPKLGDFERLLQTADRVCQLDVVLPPADMRLFLYRLGAHFEHILAMRLIVEAPAGAPVNDEVHIKPKDLPCLRQLLLDGVTMKWNFISNLTVLGLCGLSGAKALSISELQVMFKNNPRLEWLALDEVALSPSDTTRYVGELPRLHTLKLSMPPRCTRRIMAGLRIPLSAQTIIRIWGDNDYITSVFPESDGKQHAFVKFTEDWTLSIRSRRIIIWHSRSQPFSDNKAALEIEVPRHICVTVFPTIAQTFDLLLLTTLELDFMHPDFIPREAVQESLAVTREFLRPLLNLKTLRVCQALADILAPVLGECISLFPDIICPSLACLSFGDPHQMWWNFPTAMNGDTTEGWLKPVATSLQARRTLTQTKLKTLEFIGVGHINRDAASHLLPFVENIVNSVSCPVNSFCTICAQGPSWRAGW</sequence>
<organism evidence="1 2">
    <name type="scientific">Piloderma croceum (strain F 1598)</name>
    <dbReference type="NCBI Taxonomy" id="765440"/>
    <lineage>
        <taxon>Eukaryota</taxon>
        <taxon>Fungi</taxon>
        <taxon>Dikarya</taxon>
        <taxon>Basidiomycota</taxon>
        <taxon>Agaricomycotina</taxon>
        <taxon>Agaricomycetes</taxon>
        <taxon>Agaricomycetidae</taxon>
        <taxon>Atheliales</taxon>
        <taxon>Atheliaceae</taxon>
        <taxon>Piloderma</taxon>
    </lineage>
</organism>
<evidence type="ECO:0000313" key="1">
    <source>
        <dbReference type="EMBL" id="KIM87321.1"/>
    </source>
</evidence>
<dbReference type="Proteomes" id="UP000054166">
    <property type="component" value="Unassembled WGS sequence"/>
</dbReference>
<proteinExistence type="predicted"/>
<keyword evidence="2" id="KW-1185">Reference proteome</keyword>
<evidence type="ECO:0000313" key="2">
    <source>
        <dbReference type="Proteomes" id="UP000054166"/>
    </source>
</evidence>
<reference evidence="1 2" key="1">
    <citation type="submission" date="2014-04" db="EMBL/GenBank/DDBJ databases">
        <authorList>
            <consortium name="DOE Joint Genome Institute"/>
            <person name="Kuo A."/>
            <person name="Tarkka M."/>
            <person name="Buscot F."/>
            <person name="Kohler A."/>
            <person name="Nagy L.G."/>
            <person name="Floudas D."/>
            <person name="Copeland A."/>
            <person name="Barry K.W."/>
            <person name="Cichocki N."/>
            <person name="Veneault-Fourrey C."/>
            <person name="LaButti K."/>
            <person name="Lindquist E.A."/>
            <person name="Lipzen A."/>
            <person name="Lundell T."/>
            <person name="Morin E."/>
            <person name="Murat C."/>
            <person name="Sun H."/>
            <person name="Tunlid A."/>
            <person name="Henrissat B."/>
            <person name="Grigoriev I.V."/>
            <person name="Hibbett D.S."/>
            <person name="Martin F."/>
            <person name="Nordberg H.P."/>
            <person name="Cantor M.N."/>
            <person name="Hua S.X."/>
        </authorList>
    </citation>
    <scope>NUCLEOTIDE SEQUENCE [LARGE SCALE GENOMIC DNA]</scope>
    <source>
        <strain evidence="1 2">F 1598</strain>
    </source>
</reference>
<accession>A0A0C3G9L8</accession>
<dbReference type="HOGENOM" id="CLU_024199_2_2_1"/>
<dbReference type="AlphaFoldDB" id="A0A0C3G9L8"/>
<dbReference type="EMBL" id="KN832979">
    <property type="protein sequence ID" value="KIM87321.1"/>
    <property type="molecule type" value="Genomic_DNA"/>
</dbReference>